<dbReference type="NCBIfam" id="TIGR00236">
    <property type="entry name" value="wecB"/>
    <property type="match status" value="1"/>
</dbReference>
<gene>
    <name evidence="3" type="ORF">CQA43_06170</name>
</gene>
<evidence type="ECO:0000313" key="4">
    <source>
        <dbReference type="Proteomes" id="UP000256650"/>
    </source>
</evidence>
<dbReference type="OrthoDB" id="9803238at2"/>
<evidence type="ECO:0000313" key="3">
    <source>
        <dbReference type="EMBL" id="RDU62825.1"/>
    </source>
</evidence>
<proteinExistence type="inferred from homology"/>
<evidence type="ECO:0000259" key="2">
    <source>
        <dbReference type="Pfam" id="PF02350"/>
    </source>
</evidence>
<dbReference type="CDD" id="cd03786">
    <property type="entry name" value="GTB_UDP-GlcNAc_2-Epimerase"/>
    <property type="match status" value="1"/>
</dbReference>
<dbReference type="PANTHER" id="PTHR43174:SF1">
    <property type="entry name" value="UDP-N-ACETYLGLUCOSAMINE 2-EPIMERASE"/>
    <property type="match status" value="1"/>
</dbReference>
<dbReference type="EMBL" id="NXLS01000005">
    <property type="protein sequence ID" value="RDU62825.1"/>
    <property type="molecule type" value="Genomic_DNA"/>
</dbReference>
<dbReference type="SUPFAM" id="SSF53756">
    <property type="entry name" value="UDP-Glycosyltransferase/glycogen phosphorylase"/>
    <property type="match status" value="1"/>
</dbReference>
<feature type="domain" description="UDP-N-acetylglucosamine 2-epimerase" evidence="2">
    <location>
        <begin position="22"/>
        <end position="352"/>
    </location>
</feature>
<dbReference type="Proteomes" id="UP000256650">
    <property type="component" value="Unassembled WGS sequence"/>
</dbReference>
<sequence>MKIVTILGARPQFIKAGALSREFKKDKEIEEVLVHTGQHYDSKMSEVFFEELQIPKPQYHLALGGLSHGAMTGRMIEKIEEILNQEKPHFSLVYGDTDSTLAGALASVKLQIPIIHVEAGLRSFNLAMPEEINRILTDRISHLLFTPSLTATQNLKNEGFLHFPCKIVQSGDIMQDVVLHYAKIAKKPAFEVPHTFALCTIHRAENTDCLHRLQEIFSALRGIAKQMQVILPLHPRTQKILTQKNISIQGITILEPVSYLEMIWLLRSCKVVLTDSGGLQKEAYFCKKPCLTLRDETEWVELVEKGYNTIVGANQEKIIQHFSKIADNSSIEFCKTLYGNGRAAEIIMQTIKESL</sequence>
<reference evidence="3 4" key="1">
    <citation type="submission" date="2018-04" db="EMBL/GenBank/DDBJ databases">
        <title>Novel Campyloabacter and Helicobacter Species and Strains.</title>
        <authorList>
            <person name="Mannion A.J."/>
            <person name="Shen Z."/>
            <person name="Fox J.G."/>
        </authorList>
    </citation>
    <scope>NUCLEOTIDE SEQUENCE [LARGE SCALE GENOMIC DNA]</scope>
    <source>
        <strain evidence="3 4">MIT 99-5101</strain>
    </source>
</reference>
<evidence type="ECO:0000256" key="1">
    <source>
        <dbReference type="RuleBase" id="RU003513"/>
    </source>
</evidence>
<dbReference type="InterPro" id="IPR029767">
    <property type="entry name" value="WecB-like"/>
</dbReference>
<accession>A0A3D8ICP9</accession>
<name>A0A3D8ICP9_9HELI</name>
<comment type="caution">
    <text evidence="3">The sequence shown here is derived from an EMBL/GenBank/DDBJ whole genome shotgun (WGS) entry which is preliminary data.</text>
</comment>
<dbReference type="GO" id="GO:0016853">
    <property type="term" value="F:isomerase activity"/>
    <property type="evidence" value="ECO:0007669"/>
    <property type="project" value="UniProtKB-KW"/>
</dbReference>
<dbReference type="Pfam" id="PF02350">
    <property type="entry name" value="Epimerase_2"/>
    <property type="match status" value="1"/>
</dbReference>
<organism evidence="3 4">
    <name type="scientific">Helicobacter ganmani</name>
    <dbReference type="NCBI Taxonomy" id="60246"/>
    <lineage>
        <taxon>Bacteria</taxon>
        <taxon>Pseudomonadati</taxon>
        <taxon>Campylobacterota</taxon>
        <taxon>Epsilonproteobacteria</taxon>
        <taxon>Campylobacterales</taxon>
        <taxon>Helicobacteraceae</taxon>
        <taxon>Helicobacter</taxon>
    </lineage>
</organism>
<dbReference type="Gene3D" id="3.40.50.2000">
    <property type="entry name" value="Glycogen Phosphorylase B"/>
    <property type="match status" value="2"/>
</dbReference>
<dbReference type="PANTHER" id="PTHR43174">
    <property type="entry name" value="UDP-N-ACETYLGLUCOSAMINE 2-EPIMERASE"/>
    <property type="match status" value="1"/>
</dbReference>
<dbReference type="InterPro" id="IPR003331">
    <property type="entry name" value="UDP_GlcNAc_Epimerase_2_dom"/>
</dbReference>
<keyword evidence="4" id="KW-1185">Reference proteome</keyword>
<keyword evidence="1" id="KW-0413">Isomerase</keyword>
<dbReference type="AlphaFoldDB" id="A0A3D8ICP9"/>
<protein>
    <submittedName>
        <fullName evidence="3">UDP-N-acetylglucosamine 2-epimerase (Non-hydrolyzing)</fullName>
    </submittedName>
</protein>
<comment type="similarity">
    <text evidence="1">Belongs to the UDP-N-acetylglucosamine 2-epimerase family.</text>
</comment>